<evidence type="ECO:0000313" key="2">
    <source>
        <dbReference type="EMBL" id="MEZ3165426.1"/>
    </source>
</evidence>
<dbReference type="SUPFAM" id="SSF74853">
    <property type="entry name" value="Lamin A/C globular tail domain"/>
    <property type="match status" value="1"/>
</dbReference>
<evidence type="ECO:0000259" key="1">
    <source>
        <dbReference type="PROSITE" id="PS51841"/>
    </source>
</evidence>
<name>A0ABD5M583_9EURY</name>
<gene>
    <name evidence="2" type="ORF">ABNG04_16430</name>
</gene>
<sequence>MTLRNIADDPIDLTGYVIDFDGQRDDLPGATLDPEETLTVHVGSGANSAADHYLGRDAPALDDEGEVVAVYDPDGERTTRRRYVG</sequence>
<dbReference type="InterPro" id="IPR036415">
    <property type="entry name" value="Lamin_tail_dom_sf"/>
</dbReference>
<accession>A0ABD5M583</accession>
<dbReference type="InterPro" id="IPR001322">
    <property type="entry name" value="Lamin_tail_dom"/>
</dbReference>
<comment type="caution">
    <text evidence="2">The sequence shown here is derived from an EMBL/GenBank/DDBJ whole genome shotgun (WGS) entry which is preliminary data.</text>
</comment>
<dbReference type="AlphaFoldDB" id="A0ABD5M583"/>
<dbReference type="PROSITE" id="PS51841">
    <property type="entry name" value="LTD"/>
    <property type="match status" value="1"/>
</dbReference>
<feature type="domain" description="LTD" evidence="1">
    <location>
        <begin position="1"/>
        <end position="85"/>
    </location>
</feature>
<protein>
    <submittedName>
        <fullName evidence="2">Lamin tail domain-containing protein</fullName>
    </submittedName>
</protein>
<dbReference type="Proteomes" id="UP001567572">
    <property type="component" value="Unassembled WGS sequence"/>
</dbReference>
<proteinExistence type="predicted"/>
<keyword evidence="3" id="KW-1185">Reference proteome</keyword>
<dbReference type="EMBL" id="JBEDNY010000008">
    <property type="protein sequence ID" value="MEZ3165426.1"/>
    <property type="molecule type" value="Genomic_DNA"/>
</dbReference>
<organism evidence="2 3">
    <name type="scientific">Halorubrum miltondacostae</name>
    <dbReference type="NCBI Taxonomy" id="3076378"/>
    <lineage>
        <taxon>Archaea</taxon>
        <taxon>Methanobacteriati</taxon>
        <taxon>Methanobacteriota</taxon>
        <taxon>Stenosarchaea group</taxon>
        <taxon>Halobacteria</taxon>
        <taxon>Halobacteriales</taxon>
        <taxon>Haloferacaceae</taxon>
        <taxon>Halorubrum</taxon>
    </lineage>
</organism>
<evidence type="ECO:0000313" key="3">
    <source>
        <dbReference type="Proteomes" id="UP001567572"/>
    </source>
</evidence>
<dbReference type="RefSeq" id="WP_371163455.1">
    <property type="nucleotide sequence ID" value="NZ_JBEDNX010000011.1"/>
</dbReference>
<reference evidence="2 3" key="1">
    <citation type="submission" date="2024-06" db="EMBL/GenBank/DDBJ databases">
        <title>Halorubrum miltondacostae sp. nov., a potential PHA producer isolated from an inland solar saltern in Rio Maior, Portugal.</title>
        <authorList>
            <person name="Albuquerque L."/>
            <person name="Viver T."/>
            <person name="Barroso C."/>
            <person name="Claudino R."/>
            <person name="Galvan M."/>
            <person name="Simoes G."/>
            <person name="Lobo Da Cunha A."/>
            <person name="Egas C."/>
        </authorList>
    </citation>
    <scope>NUCLEOTIDE SEQUENCE [LARGE SCALE GENOMIC DNA]</scope>
    <source>
        <strain evidence="2 3">RMP-11</strain>
    </source>
</reference>